<dbReference type="EnsemblBacteria" id="BAA80492">
    <property type="protein sequence ID" value="BAA80492"/>
    <property type="gene ID" value="APE_1494"/>
</dbReference>
<organism evidence="1 2">
    <name type="scientific">Aeropyrum pernix (strain ATCC 700893 / DSM 11879 / JCM 9820 / NBRC 100138 / K1)</name>
    <dbReference type="NCBI Taxonomy" id="272557"/>
    <lineage>
        <taxon>Archaea</taxon>
        <taxon>Thermoproteota</taxon>
        <taxon>Thermoprotei</taxon>
        <taxon>Desulfurococcales</taxon>
        <taxon>Desulfurococcaceae</taxon>
        <taxon>Aeropyrum</taxon>
    </lineage>
</organism>
<reference evidence="1 2" key="1">
    <citation type="journal article" date="1999" name="DNA Res.">
        <title>Complete genome sequence of an aerobic hyper-thermophilic crenarchaeon, Aeropyrum pernix K1.</title>
        <authorList>
            <person name="Kawarabayasi Y."/>
            <person name="Hino Y."/>
            <person name="Horikawa H."/>
            <person name="Yamazaki S."/>
            <person name="Haikawa Y."/>
            <person name="Jin-no K."/>
            <person name="Takahashi M."/>
            <person name="Sekine M."/>
            <person name="Baba S."/>
            <person name="Ankai A."/>
            <person name="Kosugi H."/>
            <person name="Hosoyama A."/>
            <person name="Fukui S."/>
            <person name="Nagai Y."/>
            <person name="Nishijima K."/>
            <person name="Nakazawa H."/>
            <person name="Takamiya M."/>
            <person name="Masuda S."/>
            <person name="Funahashi T."/>
            <person name="Tanaka T."/>
            <person name="Kudoh Y."/>
            <person name="Yamazaki J."/>
            <person name="Kushida N."/>
            <person name="Oguchi A."/>
            <person name="Aoki K."/>
            <person name="Kubota K."/>
            <person name="Nakamura Y."/>
            <person name="Nomura N."/>
            <person name="Sako Y."/>
            <person name="Kikuchi H."/>
        </authorList>
    </citation>
    <scope>NUCLEOTIDE SEQUENCE [LARGE SCALE GENOMIC DNA]</scope>
    <source>
        <strain evidence="2">ATCC 700893 / DSM 11879 / JCM 9820 / NBRC 100138 / K1</strain>
    </source>
</reference>
<dbReference type="EMBL" id="BA000002">
    <property type="protein sequence ID" value="BAA80492.1"/>
    <property type="molecule type" value="Genomic_DNA"/>
</dbReference>
<dbReference type="PIR" id="F72629">
    <property type="entry name" value="F72629"/>
</dbReference>
<dbReference type="AlphaFoldDB" id="Q9YBV6"/>
<dbReference type="eggNOG" id="arCOG07515">
    <property type="taxonomic scope" value="Archaea"/>
</dbReference>
<dbReference type="RefSeq" id="WP_010866406.1">
    <property type="nucleotide sequence ID" value="NC_000854.2"/>
</dbReference>
<sequence length="202" mass="21781">MGRIVLVYHEPGDPESARLVEDLAARLARKLGVRVDTVQIKEVESMGGRVFNQGDLVVSLLPARGGHLYTVDEAAREAGARHVGPIPPSLTARALAPAFKGCREVGIVYWPAKRFKEEQREDLGEIASRLAAATGARVELVSISDVKCLECMASSSLLPGRASRAVESCQPSRKVPYLLSWLGGLLEEWIEGLAALEKPAEG</sequence>
<dbReference type="GeneID" id="1446050"/>
<name>Q9YBV6_AERPE</name>
<proteinExistence type="predicted"/>
<evidence type="ECO:0000313" key="1">
    <source>
        <dbReference type="EMBL" id="BAA80492.1"/>
    </source>
</evidence>
<accession>Q9YBV6</accession>
<evidence type="ECO:0000313" key="2">
    <source>
        <dbReference type="Proteomes" id="UP000002518"/>
    </source>
</evidence>
<protein>
    <submittedName>
        <fullName evidence="1">Uncharacterized protein</fullName>
    </submittedName>
</protein>
<dbReference type="Proteomes" id="UP000002518">
    <property type="component" value="Chromosome"/>
</dbReference>
<gene>
    <name evidence="1" type="ordered locus">APE_1494</name>
</gene>
<dbReference type="STRING" id="272557.APE_1494"/>
<keyword evidence="2" id="KW-1185">Reference proteome</keyword>
<dbReference type="KEGG" id="ape:APE_1494"/>